<keyword evidence="3" id="KW-0418">Kinase</keyword>
<keyword evidence="2" id="KW-0547">Nucleotide-binding</keyword>
<organism evidence="4 5">
    <name type="scientific">Saguinus oedipus</name>
    <name type="common">Cotton-top tamarin</name>
    <name type="synonym">Oedipomidas oedipus</name>
    <dbReference type="NCBI Taxonomy" id="9490"/>
    <lineage>
        <taxon>Eukaryota</taxon>
        <taxon>Metazoa</taxon>
        <taxon>Chordata</taxon>
        <taxon>Craniata</taxon>
        <taxon>Vertebrata</taxon>
        <taxon>Euteleostomi</taxon>
        <taxon>Mammalia</taxon>
        <taxon>Eutheria</taxon>
        <taxon>Euarchontoglires</taxon>
        <taxon>Primates</taxon>
        <taxon>Haplorrhini</taxon>
        <taxon>Platyrrhini</taxon>
        <taxon>Cebidae</taxon>
        <taxon>Callitrichinae</taxon>
        <taxon>Saguinus</taxon>
    </lineage>
</organism>
<keyword evidence="1" id="KW-0808">Transferase</keyword>
<dbReference type="EMBL" id="JASSZA010000007">
    <property type="protein sequence ID" value="KAK2107145.1"/>
    <property type="molecule type" value="Genomic_DNA"/>
</dbReference>
<evidence type="ECO:0000313" key="5">
    <source>
        <dbReference type="Proteomes" id="UP001266305"/>
    </source>
</evidence>
<dbReference type="Gene3D" id="3.40.50.300">
    <property type="entry name" value="P-loop containing nucleotide triphosphate hydrolases"/>
    <property type="match status" value="1"/>
</dbReference>
<evidence type="ECO:0000256" key="1">
    <source>
        <dbReference type="ARBA" id="ARBA00022679"/>
    </source>
</evidence>
<keyword evidence="5" id="KW-1185">Reference proteome</keyword>
<comment type="caution">
    <text evidence="4">The sequence shown here is derived from an EMBL/GenBank/DDBJ whole genome shotgun (WGS) entry which is preliminary data.</text>
</comment>
<accession>A0ABQ9VDH3</accession>
<evidence type="ECO:0008006" key="6">
    <source>
        <dbReference type="Google" id="ProtNLM"/>
    </source>
</evidence>
<dbReference type="Pfam" id="PF00406">
    <property type="entry name" value="ADK"/>
    <property type="match status" value="1"/>
</dbReference>
<evidence type="ECO:0000256" key="2">
    <source>
        <dbReference type="ARBA" id="ARBA00022741"/>
    </source>
</evidence>
<dbReference type="InterPro" id="IPR027417">
    <property type="entry name" value="P-loop_NTPase"/>
</dbReference>
<dbReference type="InterPro" id="IPR000850">
    <property type="entry name" value="Adenylat/UMP-CMP_kin"/>
</dbReference>
<dbReference type="PANTHER" id="PTHR23359">
    <property type="entry name" value="NUCLEOTIDE KINASE"/>
    <property type="match status" value="1"/>
</dbReference>
<protein>
    <recommendedName>
        <fullName evidence="6">Nucleoside-diphosphate kinase</fullName>
    </recommendedName>
</protein>
<dbReference type="Proteomes" id="UP001266305">
    <property type="component" value="Unassembled WGS sequence"/>
</dbReference>
<proteinExistence type="predicted"/>
<name>A0ABQ9VDH3_SAGOE</name>
<evidence type="ECO:0000313" key="4">
    <source>
        <dbReference type="EMBL" id="KAK2107145.1"/>
    </source>
</evidence>
<evidence type="ECO:0000256" key="3">
    <source>
        <dbReference type="ARBA" id="ARBA00022777"/>
    </source>
</evidence>
<reference evidence="4 5" key="1">
    <citation type="submission" date="2023-05" db="EMBL/GenBank/DDBJ databases">
        <title>B98-5 Cell Line De Novo Hybrid Assembly: An Optical Mapping Approach.</title>
        <authorList>
            <person name="Kananen K."/>
            <person name="Auerbach J.A."/>
            <person name="Kautto E."/>
            <person name="Blachly J.S."/>
        </authorList>
    </citation>
    <scope>NUCLEOTIDE SEQUENCE [LARGE SCALE GENOMIC DNA]</scope>
    <source>
        <strain evidence="4">B95-8</strain>
        <tissue evidence="4">Cell line</tissue>
    </source>
</reference>
<gene>
    <name evidence="4" type="ORF">P7K49_016659</name>
</gene>
<dbReference type="SUPFAM" id="SSF52540">
    <property type="entry name" value="P-loop containing nucleoside triphosphate hydrolases"/>
    <property type="match status" value="1"/>
</dbReference>
<sequence>MICTPDLVVFLACANQRLKERLLKRAEQQGRPDDNVKATQRRLMNFKQNAAPLVKYFQEKGLIMTEYNLKSEKGKQKHKDKAICSQSGNRHIAKYIIHSPDNNDPPFIQQLSVDMPDHNIVPYPRYHHRHCREYKDDVDPDPICMEFVVQARR</sequence>